<dbReference type="GO" id="GO:0033644">
    <property type="term" value="C:host cell membrane"/>
    <property type="evidence" value="ECO:0007669"/>
    <property type="project" value="InterPro"/>
</dbReference>
<keyword evidence="4" id="KW-0812">Transmembrane</keyword>
<feature type="region of interest" description="Disordered" evidence="3">
    <location>
        <begin position="173"/>
        <end position="195"/>
    </location>
</feature>
<dbReference type="Pfam" id="PF00558">
    <property type="entry name" value="Vpu"/>
    <property type="match status" value="1"/>
</dbReference>
<dbReference type="GO" id="GO:0005261">
    <property type="term" value="F:monoatomic cation channel activity"/>
    <property type="evidence" value="ECO:0007669"/>
    <property type="project" value="InterPro"/>
</dbReference>
<keyword evidence="4" id="KW-1133">Transmembrane helix</keyword>
<name>A0A8X6KZ43_TRICU</name>
<reference evidence="5" key="1">
    <citation type="submission" date="2020-07" db="EMBL/GenBank/DDBJ databases">
        <title>Multicomponent nature underlies the extraordinary mechanical properties of spider dragline silk.</title>
        <authorList>
            <person name="Kono N."/>
            <person name="Nakamura H."/>
            <person name="Mori M."/>
            <person name="Yoshida Y."/>
            <person name="Ohtoshi R."/>
            <person name="Malay A.D."/>
            <person name="Moran D.A.P."/>
            <person name="Tomita M."/>
            <person name="Numata K."/>
            <person name="Arakawa K."/>
        </authorList>
    </citation>
    <scope>NUCLEOTIDE SEQUENCE</scope>
</reference>
<dbReference type="GO" id="GO:0032801">
    <property type="term" value="P:receptor catabolic process"/>
    <property type="evidence" value="ECO:0007669"/>
    <property type="project" value="InterPro"/>
</dbReference>
<dbReference type="OrthoDB" id="10539284at2759"/>
<evidence type="ECO:0000313" key="6">
    <source>
        <dbReference type="Proteomes" id="UP000887116"/>
    </source>
</evidence>
<sequence>MLTKIQSKMLEYKGTPKQSGERELTAFQFPDQSKNTIYYIALRAIDASQNKGLLSNMIQVVISIENDPTSNITGGNITGNGTETSTESIKIVSEADDYSKCYVIIGGLLGVILFILIINIVIWATCFRKYKKRCEESPTSTHERRIPEKIKADSDETVMKDRIANHHSYSNPAMEEYSTSRDRNEIKSNVPSPQPSVTYAQVNKREKSNSNIYPMRMMNNTNLKPEYSIHKESDLGLV</sequence>
<dbReference type="Proteomes" id="UP000887116">
    <property type="component" value="Unassembled WGS sequence"/>
</dbReference>
<evidence type="ECO:0000256" key="1">
    <source>
        <dbReference type="ARBA" id="ARBA00022581"/>
    </source>
</evidence>
<keyword evidence="1" id="KW-0945">Host-virus interaction</keyword>
<proteinExistence type="predicted"/>
<feature type="transmembrane region" description="Helical" evidence="4">
    <location>
        <begin position="102"/>
        <end position="123"/>
    </location>
</feature>
<organism evidence="5 6">
    <name type="scientific">Trichonephila clavata</name>
    <name type="common">Joro spider</name>
    <name type="synonym">Nephila clavata</name>
    <dbReference type="NCBI Taxonomy" id="2740835"/>
    <lineage>
        <taxon>Eukaryota</taxon>
        <taxon>Metazoa</taxon>
        <taxon>Ecdysozoa</taxon>
        <taxon>Arthropoda</taxon>
        <taxon>Chelicerata</taxon>
        <taxon>Arachnida</taxon>
        <taxon>Araneae</taxon>
        <taxon>Araneomorphae</taxon>
        <taxon>Entelegynae</taxon>
        <taxon>Araneoidea</taxon>
        <taxon>Nephilidae</taxon>
        <taxon>Trichonephila</taxon>
    </lineage>
</organism>
<accession>A0A8X6KZ43</accession>
<protein>
    <submittedName>
        <fullName evidence="5">Uncharacterized protein</fullName>
    </submittedName>
</protein>
<dbReference type="GO" id="GO:0019076">
    <property type="term" value="P:viral release from host cell"/>
    <property type="evidence" value="ECO:0007669"/>
    <property type="project" value="InterPro"/>
</dbReference>
<keyword evidence="6" id="KW-1185">Reference proteome</keyword>
<dbReference type="InterPro" id="IPR008187">
    <property type="entry name" value="Vpu"/>
</dbReference>
<gene>
    <name evidence="5" type="primary">AVEN_71505_1</name>
    <name evidence="5" type="ORF">TNCT_250621</name>
</gene>
<evidence type="ECO:0000256" key="4">
    <source>
        <dbReference type="SAM" id="Phobius"/>
    </source>
</evidence>
<evidence type="ECO:0000256" key="3">
    <source>
        <dbReference type="SAM" id="MobiDB-lite"/>
    </source>
</evidence>
<dbReference type="EMBL" id="BMAO01004029">
    <property type="protein sequence ID" value="GFQ91820.1"/>
    <property type="molecule type" value="Genomic_DNA"/>
</dbReference>
<keyword evidence="2 4" id="KW-0472">Membrane</keyword>
<evidence type="ECO:0000256" key="2">
    <source>
        <dbReference type="ARBA" id="ARBA00023136"/>
    </source>
</evidence>
<comment type="caution">
    <text evidence="5">The sequence shown here is derived from an EMBL/GenBank/DDBJ whole genome shotgun (WGS) entry which is preliminary data.</text>
</comment>
<dbReference type="AlphaFoldDB" id="A0A8X6KZ43"/>
<evidence type="ECO:0000313" key="5">
    <source>
        <dbReference type="EMBL" id="GFQ91820.1"/>
    </source>
</evidence>